<sequence length="145" mass="16923">MLYEDDMCHPLNQECEPVISSRLENNKKVKKIMSDIHQNNKGFHLIKRQSKDGKHHNVEFFSSGSQGSNIRNAISGTYYYGDRVGSKQEDLYYKVCISSGDMGKDTIVLFYDSPEQYERHMYTTVDSEDKKRWLEKQVSVKLTKQ</sequence>
<dbReference type="EMBL" id="MN739494">
    <property type="protein sequence ID" value="QHT08339.1"/>
    <property type="molecule type" value="Genomic_DNA"/>
</dbReference>
<accession>A0A6C0CXC5</accession>
<name>A0A6C0CXC5_9ZZZZ</name>
<organism evidence="1">
    <name type="scientific">viral metagenome</name>
    <dbReference type="NCBI Taxonomy" id="1070528"/>
    <lineage>
        <taxon>unclassified sequences</taxon>
        <taxon>metagenomes</taxon>
        <taxon>organismal metagenomes</taxon>
    </lineage>
</organism>
<reference evidence="1" key="1">
    <citation type="journal article" date="2020" name="Nature">
        <title>Giant virus diversity and host interactions through global metagenomics.</title>
        <authorList>
            <person name="Schulz F."/>
            <person name="Roux S."/>
            <person name="Paez-Espino D."/>
            <person name="Jungbluth S."/>
            <person name="Walsh D.A."/>
            <person name="Denef V.J."/>
            <person name="McMahon K.D."/>
            <person name="Konstantinidis K.T."/>
            <person name="Eloe-Fadrosh E.A."/>
            <person name="Kyrpides N.C."/>
            <person name="Woyke T."/>
        </authorList>
    </citation>
    <scope>NUCLEOTIDE SEQUENCE</scope>
    <source>
        <strain evidence="1">GVMAG-M-3300022752-66</strain>
    </source>
</reference>
<evidence type="ECO:0000313" key="1">
    <source>
        <dbReference type="EMBL" id="QHT08339.1"/>
    </source>
</evidence>
<dbReference type="AlphaFoldDB" id="A0A6C0CXC5"/>
<proteinExistence type="predicted"/>
<protein>
    <submittedName>
        <fullName evidence="1">Uncharacterized protein</fullName>
    </submittedName>
</protein>